<dbReference type="HOGENOM" id="CLU_010194_44_6_1"/>
<dbReference type="InterPro" id="IPR002347">
    <property type="entry name" value="SDR_fam"/>
</dbReference>
<comment type="similarity">
    <text evidence="1">Belongs to the short-chain dehydrogenases/reductases (SDR) family.</text>
</comment>
<keyword evidence="2" id="KW-0521">NADP</keyword>
<dbReference type="STRING" id="933084.A0A067QG59"/>
<keyword evidence="5" id="KW-1185">Reference proteome</keyword>
<evidence type="ECO:0000313" key="5">
    <source>
        <dbReference type="Proteomes" id="UP000027265"/>
    </source>
</evidence>
<protein>
    <recommendedName>
        <fullName evidence="6">NAD(P)-binding protein</fullName>
    </recommendedName>
</protein>
<evidence type="ECO:0000256" key="3">
    <source>
        <dbReference type="ARBA" id="ARBA00023002"/>
    </source>
</evidence>
<dbReference type="Gene3D" id="3.40.50.720">
    <property type="entry name" value="NAD(P)-binding Rossmann-like Domain"/>
    <property type="match status" value="1"/>
</dbReference>
<dbReference type="PANTHER" id="PTHR24320">
    <property type="entry name" value="RETINOL DEHYDROGENASE"/>
    <property type="match status" value="1"/>
</dbReference>
<dbReference type="InterPro" id="IPR036291">
    <property type="entry name" value="NAD(P)-bd_dom_sf"/>
</dbReference>
<dbReference type="SUPFAM" id="SSF51735">
    <property type="entry name" value="NAD(P)-binding Rossmann-fold domains"/>
    <property type="match status" value="1"/>
</dbReference>
<evidence type="ECO:0008006" key="6">
    <source>
        <dbReference type="Google" id="ProtNLM"/>
    </source>
</evidence>
<dbReference type="FunCoup" id="A0A067QG59">
    <property type="interactions" value="154"/>
</dbReference>
<organism evidence="4 5">
    <name type="scientific">Jaapia argillacea MUCL 33604</name>
    <dbReference type="NCBI Taxonomy" id="933084"/>
    <lineage>
        <taxon>Eukaryota</taxon>
        <taxon>Fungi</taxon>
        <taxon>Dikarya</taxon>
        <taxon>Basidiomycota</taxon>
        <taxon>Agaricomycotina</taxon>
        <taxon>Agaricomycetes</taxon>
        <taxon>Agaricomycetidae</taxon>
        <taxon>Jaapiales</taxon>
        <taxon>Jaapiaceae</taxon>
        <taxon>Jaapia</taxon>
    </lineage>
</organism>
<sequence length="314" mass="34633">MGTIRAQLHLLSQSFPPKSKFSVDDIPDLSGKVIIVTGANTGIGKETAQTLLSHNAKVYVACRSQEKAEQAIKDLKVATGKDAEFLKLDLADLKAIKASVEEFTSKEKELHVLFNNGGVMMCPVDMTTADGYDLQFGTNVLGHWYLSKLLLPTLLETAITTPEGKVRIINTSSSMHAFGDLNFKTFKDGPERTKVATRNLYAQSKFGNVVVSNELARRYGEQGIVSISLNPGNIKTDLARYMSGMERTFINKILYPAPFGALTQLYAGTMPECLEMNGKYLVPWARLGPPKPSSDDPRLGERLWSWLEEQVKGL</sequence>
<dbReference type="Pfam" id="PF00106">
    <property type="entry name" value="adh_short"/>
    <property type="match status" value="1"/>
</dbReference>
<proteinExistence type="inferred from homology"/>
<accession>A0A067QG59</accession>
<keyword evidence="3" id="KW-0560">Oxidoreductase</keyword>
<reference evidence="5" key="1">
    <citation type="journal article" date="2014" name="Proc. Natl. Acad. Sci. U.S.A.">
        <title>Extensive sampling of basidiomycete genomes demonstrates inadequacy of the white-rot/brown-rot paradigm for wood decay fungi.</title>
        <authorList>
            <person name="Riley R."/>
            <person name="Salamov A.A."/>
            <person name="Brown D.W."/>
            <person name="Nagy L.G."/>
            <person name="Floudas D."/>
            <person name="Held B.W."/>
            <person name="Levasseur A."/>
            <person name="Lombard V."/>
            <person name="Morin E."/>
            <person name="Otillar R."/>
            <person name="Lindquist E.A."/>
            <person name="Sun H."/>
            <person name="LaButti K.M."/>
            <person name="Schmutz J."/>
            <person name="Jabbour D."/>
            <person name="Luo H."/>
            <person name="Baker S.E."/>
            <person name="Pisabarro A.G."/>
            <person name="Walton J.D."/>
            <person name="Blanchette R.A."/>
            <person name="Henrissat B."/>
            <person name="Martin F."/>
            <person name="Cullen D."/>
            <person name="Hibbett D.S."/>
            <person name="Grigoriev I.V."/>
        </authorList>
    </citation>
    <scope>NUCLEOTIDE SEQUENCE [LARGE SCALE GENOMIC DNA]</scope>
    <source>
        <strain evidence="5">MUCL 33604</strain>
    </source>
</reference>
<name>A0A067QG59_9AGAM</name>
<dbReference type="GO" id="GO:0016491">
    <property type="term" value="F:oxidoreductase activity"/>
    <property type="evidence" value="ECO:0007669"/>
    <property type="project" value="UniProtKB-KW"/>
</dbReference>
<evidence type="ECO:0000313" key="4">
    <source>
        <dbReference type="EMBL" id="KDQ62477.1"/>
    </source>
</evidence>
<dbReference type="InParanoid" id="A0A067QG59"/>
<dbReference type="Proteomes" id="UP000027265">
    <property type="component" value="Unassembled WGS sequence"/>
</dbReference>
<evidence type="ECO:0000256" key="1">
    <source>
        <dbReference type="ARBA" id="ARBA00006484"/>
    </source>
</evidence>
<dbReference type="PANTHER" id="PTHR24320:SF236">
    <property type="entry name" value="SHORT-CHAIN DEHYDROGENASE-RELATED"/>
    <property type="match status" value="1"/>
</dbReference>
<dbReference type="PRINTS" id="PR00081">
    <property type="entry name" value="GDHRDH"/>
</dbReference>
<gene>
    <name evidence="4" type="ORF">JAAARDRAFT_170871</name>
</gene>
<dbReference type="OrthoDB" id="191139at2759"/>
<evidence type="ECO:0000256" key="2">
    <source>
        <dbReference type="ARBA" id="ARBA00022857"/>
    </source>
</evidence>
<dbReference type="AlphaFoldDB" id="A0A067QG59"/>
<dbReference type="EMBL" id="KL197711">
    <property type="protein sequence ID" value="KDQ62477.1"/>
    <property type="molecule type" value="Genomic_DNA"/>
</dbReference>